<dbReference type="Proteomes" id="UP000565579">
    <property type="component" value="Unassembled WGS sequence"/>
</dbReference>
<dbReference type="RefSeq" id="WP_185105170.1">
    <property type="nucleotide sequence ID" value="NZ_JACHMI010000001.1"/>
</dbReference>
<dbReference type="EMBL" id="JACHMI010000001">
    <property type="protein sequence ID" value="MBB6551014.1"/>
    <property type="molecule type" value="Genomic_DNA"/>
</dbReference>
<dbReference type="AlphaFoldDB" id="A0A7X0NX19"/>
<comment type="caution">
    <text evidence="1">The sequence shown here is derived from an EMBL/GenBank/DDBJ whole genome shotgun (WGS) entry which is preliminary data.</text>
</comment>
<name>A0A7X0NX19_9ACTN</name>
<organism evidence="1 2">
    <name type="scientific">Nonomuraea rubra</name>
    <dbReference type="NCBI Taxonomy" id="46180"/>
    <lineage>
        <taxon>Bacteria</taxon>
        <taxon>Bacillati</taxon>
        <taxon>Actinomycetota</taxon>
        <taxon>Actinomycetes</taxon>
        <taxon>Streptosporangiales</taxon>
        <taxon>Streptosporangiaceae</taxon>
        <taxon>Nonomuraea</taxon>
    </lineage>
</organism>
<evidence type="ECO:0000313" key="1">
    <source>
        <dbReference type="EMBL" id="MBB6551014.1"/>
    </source>
</evidence>
<protein>
    <submittedName>
        <fullName evidence="1">Uncharacterized protein</fullName>
    </submittedName>
</protein>
<proteinExistence type="predicted"/>
<sequence>MTSFKDEQIAGLAASGWARCGPVAEAVARARLPAVTAGYLAAAFPGESWVAAERAVLALRGHFASARFADEITYGILLVPDAGRLDTRRPMPPSVRAGQLGEPAGDVFDDRLPPGVLGVEGGRPWTMVATVTGAYGPSLGSHHQVVSAPAAAFTVAGADTRALMIRRLWGARVLQGGRDLPDCEANARWTFTLFPGEGLTGGLAESGTVLKGKVRFRLGKPDRGIGSARVAPAIAIP</sequence>
<keyword evidence="2" id="KW-1185">Reference proteome</keyword>
<evidence type="ECO:0000313" key="2">
    <source>
        <dbReference type="Proteomes" id="UP000565579"/>
    </source>
</evidence>
<reference evidence="1 2" key="1">
    <citation type="submission" date="2020-08" db="EMBL/GenBank/DDBJ databases">
        <title>Sequencing the genomes of 1000 actinobacteria strains.</title>
        <authorList>
            <person name="Klenk H.-P."/>
        </authorList>
    </citation>
    <scope>NUCLEOTIDE SEQUENCE [LARGE SCALE GENOMIC DNA]</scope>
    <source>
        <strain evidence="1 2">DSM 43768</strain>
    </source>
</reference>
<gene>
    <name evidence="1" type="ORF">HD593_005809</name>
</gene>
<accession>A0A7X0NX19</accession>